<dbReference type="Gene3D" id="3.30.70.870">
    <property type="entry name" value="Elongation Factor G (Translational Gtpase), domain 3"/>
    <property type="match status" value="1"/>
</dbReference>
<dbReference type="InterPro" id="IPR000795">
    <property type="entry name" value="T_Tr_GTP-bd_dom"/>
</dbReference>
<dbReference type="InterPro" id="IPR009000">
    <property type="entry name" value="Transl_B-barrel_sf"/>
</dbReference>
<gene>
    <name evidence="6" type="ORF">HANVADRAFT_51187</name>
</gene>
<dbReference type="GO" id="GO:0000398">
    <property type="term" value="P:mRNA splicing, via spliceosome"/>
    <property type="evidence" value="ECO:0007669"/>
    <property type="project" value="TreeGrafter"/>
</dbReference>
<comment type="caution">
    <text evidence="6">The sequence shown here is derived from an EMBL/GenBank/DDBJ whole genome shotgun (WGS) entry which is preliminary data.</text>
</comment>
<dbReference type="InterPro" id="IPR000640">
    <property type="entry name" value="EFG_V-like"/>
</dbReference>
<feature type="compositionally biased region" description="Polar residues" evidence="3">
    <location>
        <begin position="18"/>
        <end position="28"/>
    </location>
</feature>
<dbReference type="GO" id="GO:0005525">
    <property type="term" value="F:GTP binding"/>
    <property type="evidence" value="ECO:0007669"/>
    <property type="project" value="UniProtKB-KW"/>
</dbReference>
<dbReference type="InterPro" id="IPR020568">
    <property type="entry name" value="Ribosomal_Su5_D2-typ_SF"/>
</dbReference>
<dbReference type="OrthoDB" id="364892at2759"/>
<dbReference type="Gene3D" id="3.30.230.10">
    <property type="match status" value="1"/>
</dbReference>
<dbReference type="GO" id="GO:0071007">
    <property type="term" value="C:U2-type catalytic step 2 spliceosome"/>
    <property type="evidence" value="ECO:0007669"/>
    <property type="project" value="TreeGrafter"/>
</dbReference>
<dbReference type="InterPro" id="IPR027417">
    <property type="entry name" value="P-loop_NTPase"/>
</dbReference>
<dbReference type="SUPFAM" id="SSF52540">
    <property type="entry name" value="P-loop containing nucleoside triphosphate hydrolases"/>
    <property type="match status" value="1"/>
</dbReference>
<dbReference type="PANTHER" id="PTHR42908">
    <property type="entry name" value="TRANSLATION ELONGATION FACTOR-RELATED"/>
    <property type="match status" value="1"/>
</dbReference>
<protein>
    <recommendedName>
        <fullName evidence="8">Tr-type G domain-containing protein</fullName>
    </recommendedName>
</protein>
<dbReference type="SUPFAM" id="SSF54211">
    <property type="entry name" value="Ribosomal protein S5 domain 2-like"/>
    <property type="match status" value="1"/>
</dbReference>
<evidence type="ECO:0000259" key="4">
    <source>
        <dbReference type="SMART" id="SM00838"/>
    </source>
</evidence>
<evidence type="ECO:0000256" key="2">
    <source>
        <dbReference type="ARBA" id="ARBA00023134"/>
    </source>
</evidence>
<evidence type="ECO:0000259" key="5">
    <source>
        <dbReference type="SMART" id="SM00889"/>
    </source>
</evidence>
<evidence type="ECO:0000256" key="3">
    <source>
        <dbReference type="SAM" id="MobiDB-lite"/>
    </source>
</evidence>
<dbReference type="AlphaFoldDB" id="A0A1B7TJ10"/>
<dbReference type="InterPro" id="IPR014721">
    <property type="entry name" value="Ribsml_uS5_D2-typ_fold_subgr"/>
</dbReference>
<dbReference type="PANTHER" id="PTHR42908:SF6">
    <property type="entry name" value="116 KDA U5 SMALL NUCLEAR RIBONUCLEOPROTEIN COMPONENT"/>
    <property type="match status" value="1"/>
</dbReference>
<reference evidence="7" key="1">
    <citation type="journal article" date="2016" name="Proc. Natl. Acad. Sci. U.S.A.">
        <title>Comparative genomics of biotechnologically important yeasts.</title>
        <authorList>
            <person name="Riley R."/>
            <person name="Haridas S."/>
            <person name="Wolfe K.H."/>
            <person name="Lopes M.R."/>
            <person name="Hittinger C.T."/>
            <person name="Goeker M."/>
            <person name="Salamov A.A."/>
            <person name="Wisecaver J.H."/>
            <person name="Long T.M."/>
            <person name="Calvey C.H."/>
            <person name="Aerts A.L."/>
            <person name="Barry K.W."/>
            <person name="Choi C."/>
            <person name="Clum A."/>
            <person name="Coughlan A.Y."/>
            <person name="Deshpande S."/>
            <person name="Douglass A.P."/>
            <person name="Hanson S.J."/>
            <person name="Klenk H.-P."/>
            <person name="LaButti K.M."/>
            <person name="Lapidus A."/>
            <person name="Lindquist E.A."/>
            <person name="Lipzen A.M."/>
            <person name="Meier-Kolthoff J.P."/>
            <person name="Ohm R.A."/>
            <person name="Otillar R.P."/>
            <person name="Pangilinan J.L."/>
            <person name="Peng Y."/>
            <person name="Rokas A."/>
            <person name="Rosa C.A."/>
            <person name="Scheuner C."/>
            <person name="Sibirny A.A."/>
            <person name="Slot J.C."/>
            <person name="Stielow J.B."/>
            <person name="Sun H."/>
            <person name="Kurtzman C.P."/>
            <person name="Blackwell M."/>
            <person name="Grigoriev I.V."/>
            <person name="Jeffries T.W."/>
        </authorList>
    </citation>
    <scope>NUCLEOTIDE SEQUENCE [LARGE SCALE GENOMIC DNA]</scope>
    <source>
        <strain evidence="7">NRRL Y-1626</strain>
    </source>
</reference>
<sequence length="1001" mass="115209">MSNNDLLFDKELDKEYNNLDSGSDSSIGIKNFGQDDSELSEGELYKSSGDENDDDIEQDDKLLETIQLKLAQRKKISNGSSQVMFVDEFQSDSDIENEADIDDENMNDNKLKILKDQRSVKKNGKYYNKPPRFTFSSTKMNQKIEESPDNIKNIAIIGPFRSGKTSLVSNMIVKKHRKHFQRQKYDYLNLKKYMDNSLITKYRKTTSRLNMGRFLHNEDIVMNIIDTPGHSDFWNETQIALEMSDFAYIIIDCVEGVTDSVIKLYEVARLKMGLNVGFILNKIDRLVLELKLDEIHFFLKIQDIVNDINKLDYNEDSFSPEKGNILFSSSKYHFMFSIKQFLASVNESYRKNNEMLDYITKRSWGNVVFEDNKFEYCPNWNRLNKVPSFVTFIVEPLYEIFKNGLVLKTQDLKKWVELNFGYLLKSSSDDEEYTAQLIKLFESIFENDNKESTVSMINQCFVENTVNSIAQSPTSEQNFNLSCIEKKGLLHLSKLIRVFKVIEYNNQLWSLCKIYKGNISIGDALYFEGKKLLTVFEIAIMGGRFVKNIQKAFPNQIVLLRGINTVSPDDLVGVGTLYSKEDFELADKVAFPKIDFINEPVMKVVLQPKQLKHLTLLNKGLKLISKIYPDIKTSVDTSREYILYGCGELQIDTILFELRYFYICYFDRNITDFIEIKSTGNVITSFKEGCSGESFASIPVTSKNYSLSIVATKISDDLSEVICKNQFFPERLFREKKLVDLSAILRNDFKWESEAARNIIAISGTNFFINDILPDDLDTELFQELKPYLIKGFEKVVSEGPLAEEPLHNVIFKLMTLDKLDETSSTPLEVLPLSTKAFKIALLSAKPILLEPYYSFSIITKFDHERNVKSVLKRRRGSQIFNIKEISGSPLIQVTGIIPTIDSNGLSVDLQMVTQGSTICQFYSIHKRWYKVPGNVLDQEIQFSKLEPSEGDALSRDFLMKTRKRKGLESENENSLNDNGPSLKDYLDLELYLQLKELKMV</sequence>
<evidence type="ECO:0000313" key="6">
    <source>
        <dbReference type="EMBL" id="OBA28716.1"/>
    </source>
</evidence>
<dbReference type="Pfam" id="PF00679">
    <property type="entry name" value="EFG_C"/>
    <property type="match status" value="1"/>
</dbReference>
<feature type="domain" description="Elongation factor EFG" evidence="4">
    <location>
        <begin position="848"/>
        <end position="940"/>
    </location>
</feature>
<dbReference type="SMART" id="SM00838">
    <property type="entry name" value="EFG_C"/>
    <property type="match status" value="1"/>
</dbReference>
<dbReference type="SUPFAM" id="SSF54980">
    <property type="entry name" value="EF-G C-terminal domain-like"/>
    <property type="match status" value="2"/>
</dbReference>
<evidence type="ECO:0008006" key="8">
    <source>
        <dbReference type="Google" id="ProtNLM"/>
    </source>
</evidence>
<dbReference type="EMBL" id="LXPE01000002">
    <property type="protein sequence ID" value="OBA28716.1"/>
    <property type="molecule type" value="Genomic_DNA"/>
</dbReference>
<dbReference type="Pfam" id="PF03764">
    <property type="entry name" value="EFG_IV"/>
    <property type="match status" value="1"/>
</dbReference>
<proteinExistence type="predicted"/>
<dbReference type="SUPFAM" id="SSF50447">
    <property type="entry name" value="Translation proteins"/>
    <property type="match status" value="1"/>
</dbReference>
<dbReference type="InterPro" id="IPR005517">
    <property type="entry name" value="Transl_elong_EFG/EF2_IV"/>
</dbReference>
<dbReference type="GO" id="GO:0005829">
    <property type="term" value="C:cytosol"/>
    <property type="evidence" value="ECO:0007669"/>
    <property type="project" value="TreeGrafter"/>
</dbReference>
<dbReference type="SMART" id="SM00889">
    <property type="entry name" value="EFG_IV"/>
    <property type="match status" value="1"/>
</dbReference>
<dbReference type="InterPro" id="IPR035647">
    <property type="entry name" value="EFG_III/V"/>
</dbReference>
<organism evidence="6 7">
    <name type="scientific">Hanseniaspora valbyensis NRRL Y-1626</name>
    <dbReference type="NCBI Taxonomy" id="766949"/>
    <lineage>
        <taxon>Eukaryota</taxon>
        <taxon>Fungi</taxon>
        <taxon>Dikarya</taxon>
        <taxon>Ascomycota</taxon>
        <taxon>Saccharomycotina</taxon>
        <taxon>Saccharomycetes</taxon>
        <taxon>Saccharomycodales</taxon>
        <taxon>Saccharomycodaceae</taxon>
        <taxon>Hanseniaspora</taxon>
    </lineage>
</organism>
<keyword evidence="7" id="KW-1185">Reference proteome</keyword>
<keyword evidence="1" id="KW-0547">Nucleotide-binding</keyword>
<keyword evidence="2" id="KW-0342">GTP-binding</keyword>
<dbReference type="GO" id="GO:0003924">
    <property type="term" value="F:GTPase activity"/>
    <property type="evidence" value="ECO:0007669"/>
    <property type="project" value="InterPro"/>
</dbReference>
<dbReference type="Pfam" id="PF00009">
    <property type="entry name" value="GTP_EFTU"/>
    <property type="match status" value="1"/>
</dbReference>
<evidence type="ECO:0000256" key="1">
    <source>
        <dbReference type="ARBA" id="ARBA00022741"/>
    </source>
</evidence>
<dbReference type="GO" id="GO:0046540">
    <property type="term" value="C:U4/U6 x U5 tri-snRNP complex"/>
    <property type="evidence" value="ECO:0007669"/>
    <property type="project" value="TreeGrafter"/>
</dbReference>
<accession>A0A1B7TJ10</accession>
<dbReference type="GO" id="GO:0030623">
    <property type="term" value="F:U5 snRNA binding"/>
    <property type="evidence" value="ECO:0007669"/>
    <property type="project" value="TreeGrafter"/>
</dbReference>
<dbReference type="Gene3D" id="3.30.70.240">
    <property type="match status" value="1"/>
</dbReference>
<name>A0A1B7TJ10_9ASCO</name>
<dbReference type="Proteomes" id="UP000092321">
    <property type="component" value="Unassembled WGS sequence"/>
</dbReference>
<feature type="domain" description="Translation elongation factor EFG/EF2" evidence="5">
    <location>
        <begin position="730"/>
        <end position="846"/>
    </location>
</feature>
<evidence type="ECO:0000313" key="7">
    <source>
        <dbReference type="Proteomes" id="UP000092321"/>
    </source>
</evidence>
<feature type="region of interest" description="Disordered" evidence="3">
    <location>
        <begin position="16"/>
        <end position="56"/>
    </location>
</feature>
<dbReference type="Gene3D" id="3.40.50.300">
    <property type="entry name" value="P-loop containing nucleotide triphosphate hydrolases"/>
    <property type="match status" value="1"/>
</dbReference>